<evidence type="ECO:0000313" key="2">
    <source>
        <dbReference type="EMBL" id="HIW85305.1"/>
    </source>
</evidence>
<feature type="signal peptide" evidence="1">
    <location>
        <begin position="1"/>
        <end position="24"/>
    </location>
</feature>
<name>A0A9D1UG75_9FIRM</name>
<feature type="chain" id="PRO_5038492505" evidence="1">
    <location>
        <begin position="25"/>
        <end position="158"/>
    </location>
</feature>
<evidence type="ECO:0000313" key="3">
    <source>
        <dbReference type="Proteomes" id="UP000824205"/>
    </source>
</evidence>
<dbReference type="Proteomes" id="UP000824205">
    <property type="component" value="Unassembled WGS sequence"/>
</dbReference>
<accession>A0A9D1UG75</accession>
<comment type="caution">
    <text evidence="2">The sequence shown here is derived from an EMBL/GenBank/DDBJ whole genome shotgun (WGS) entry which is preliminary data.</text>
</comment>
<proteinExistence type="predicted"/>
<organism evidence="2 3">
    <name type="scientific">Candidatus Eubacterium faecipullorum</name>
    <dbReference type="NCBI Taxonomy" id="2838571"/>
    <lineage>
        <taxon>Bacteria</taxon>
        <taxon>Bacillati</taxon>
        <taxon>Bacillota</taxon>
        <taxon>Clostridia</taxon>
        <taxon>Eubacteriales</taxon>
        <taxon>Eubacteriaceae</taxon>
        <taxon>Eubacterium</taxon>
    </lineage>
</organism>
<reference evidence="2" key="1">
    <citation type="journal article" date="2021" name="PeerJ">
        <title>Extensive microbial diversity within the chicken gut microbiome revealed by metagenomics and culture.</title>
        <authorList>
            <person name="Gilroy R."/>
            <person name="Ravi A."/>
            <person name="Getino M."/>
            <person name="Pursley I."/>
            <person name="Horton D.L."/>
            <person name="Alikhan N.F."/>
            <person name="Baker D."/>
            <person name="Gharbi K."/>
            <person name="Hall N."/>
            <person name="Watson M."/>
            <person name="Adriaenssens E.M."/>
            <person name="Foster-Nyarko E."/>
            <person name="Jarju S."/>
            <person name="Secka A."/>
            <person name="Antonio M."/>
            <person name="Oren A."/>
            <person name="Chaudhuri R.R."/>
            <person name="La Ragione R."/>
            <person name="Hildebrand F."/>
            <person name="Pallen M.J."/>
        </authorList>
    </citation>
    <scope>NUCLEOTIDE SEQUENCE</scope>
    <source>
        <strain evidence="2">421</strain>
    </source>
</reference>
<dbReference type="PROSITE" id="PS51257">
    <property type="entry name" value="PROKAR_LIPOPROTEIN"/>
    <property type="match status" value="1"/>
</dbReference>
<gene>
    <name evidence="2" type="ORF">IAA48_02310</name>
</gene>
<evidence type="ECO:0000256" key="1">
    <source>
        <dbReference type="SAM" id="SignalP"/>
    </source>
</evidence>
<dbReference type="EMBL" id="DXGE01000011">
    <property type="protein sequence ID" value="HIW85305.1"/>
    <property type="molecule type" value="Genomic_DNA"/>
</dbReference>
<sequence>MKKIISLLIILPLLLCGCSDQSESASISGFSKNADVVFGDFSYTCVVVYNGSTVTVSAQSTAAAGLVITYDGKYVGITYDDISLSQMNGNFEPSNPAVALYEAFEYVNGMDQAAFSTAKDGFIAQGETSLGKFTLETDKEYCPVRLSFENSKLEFQFS</sequence>
<keyword evidence="1" id="KW-0732">Signal</keyword>
<dbReference type="AlphaFoldDB" id="A0A9D1UG75"/>
<reference evidence="2" key="2">
    <citation type="submission" date="2021-04" db="EMBL/GenBank/DDBJ databases">
        <authorList>
            <person name="Gilroy R."/>
        </authorList>
    </citation>
    <scope>NUCLEOTIDE SEQUENCE</scope>
    <source>
        <strain evidence="2">421</strain>
    </source>
</reference>
<protein>
    <submittedName>
        <fullName evidence="2">Uncharacterized protein</fullName>
    </submittedName>
</protein>